<comment type="caution">
    <text evidence="1">The sequence shown here is derived from an EMBL/GenBank/DDBJ whole genome shotgun (WGS) entry which is preliminary data.</text>
</comment>
<protein>
    <submittedName>
        <fullName evidence="1">Uncharacterized protein</fullName>
    </submittedName>
</protein>
<reference evidence="1 2" key="1">
    <citation type="submission" date="2021-06" db="EMBL/GenBank/DDBJ databases">
        <authorList>
            <person name="Palmer J.M."/>
        </authorList>
    </citation>
    <scope>NUCLEOTIDE SEQUENCE [LARGE SCALE GENOMIC DNA]</scope>
    <source>
        <strain evidence="1 2">GA_2019</strain>
        <tissue evidence="1">Muscle</tissue>
    </source>
</reference>
<name>A0ABV0MYP7_9TELE</name>
<proteinExistence type="predicted"/>
<sequence length="104" mass="11353">MTQGLFFFSGFSPPSAGQDSGEQGGKRKVTGSVWIAVNIAFLTNGSQHARNCQTNFCQQLLNSKKLKASLLPGDTYLVFSCKPVLYIAPCKIDVFYVRPTQSTV</sequence>
<accession>A0ABV0MYP7</accession>
<organism evidence="1 2">
    <name type="scientific">Goodea atripinnis</name>
    <dbReference type="NCBI Taxonomy" id="208336"/>
    <lineage>
        <taxon>Eukaryota</taxon>
        <taxon>Metazoa</taxon>
        <taxon>Chordata</taxon>
        <taxon>Craniata</taxon>
        <taxon>Vertebrata</taxon>
        <taxon>Euteleostomi</taxon>
        <taxon>Actinopterygii</taxon>
        <taxon>Neopterygii</taxon>
        <taxon>Teleostei</taxon>
        <taxon>Neoteleostei</taxon>
        <taxon>Acanthomorphata</taxon>
        <taxon>Ovalentaria</taxon>
        <taxon>Atherinomorphae</taxon>
        <taxon>Cyprinodontiformes</taxon>
        <taxon>Goodeidae</taxon>
        <taxon>Goodea</taxon>
    </lineage>
</organism>
<gene>
    <name evidence="1" type="ORF">GOODEAATRI_004683</name>
</gene>
<dbReference type="Proteomes" id="UP001476798">
    <property type="component" value="Unassembled WGS sequence"/>
</dbReference>
<evidence type="ECO:0000313" key="2">
    <source>
        <dbReference type="Proteomes" id="UP001476798"/>
    </source>
</evidence>
<keyword evidence="2" id="KW-1185">Reference proteome</keyword>
<evidence type="ECO:0000313" key="1">
    <source>
        <dbReference type="EMBL" id="MEQ2164256.1"/>
    </source>
</evidence>
<dbReference type="EMBL" id="JAHRIO010020192">
    <property type="protein sequence ID" value="MEQ2164256.1"/>
    <property type="molecule type" value="Genomic_DNA"/>
</dbReference>